<sequence length="94" mass="10510">MTIPHLGVVEASNNQSIKIVRRFSSSFARSDAEHVPGERFEAPHQSGGVSRADRRNICEPKMRERPPAGSGQHVLELMKILVEIDPARLNLRIN</sequence>
<gene>
    <name evidence="2" type="ORF">HH800_08700</name>
</gene>
<evidence type="ECO:0000313" key="2">
    <source>
        <dbReference type="EMBL" id="QJR02260.1"/>
    </source>
</evidence>
<evidence type="ECO:0000313" key="3">
    <source>
        <dbReference type="Proteomes" id="UP000502611"/>
    </source>
</evidence>
<accession>A0A6M4G5S0</accession>
<protein>
    <submittedName>
        <fullName evidence="2">Uncharacterized protein</fullName>
    </submittedName>
</protein>
<organism evidence="2 3">
    <name type="scientific">Sphingobium yanoikuyae</name>
    <name type="common">Sphingomonas yanoikuyae</name>
    <dbReference type="NCBI Taxonomy" id="13690"/>
    <lineage>
        <taxon>Bacteria</taxon>
        <taxon>Pseudomonadati</taxon>
        <taxon>Pseudomonadota</taxon>
        <taxon>Alphaproteobacteria</taxon>
        <taxon>Sphingomonadales</taxon>
        <taxon>Sphingomonadaceae</taxon>
        <taxon>Sphingobium</taxon>
    </lineage>
</organism>
<name>A0A6M4G5S0_SPHYA</name>
<dbReference type="RefSeq" id="WP_138984483.1">
    <property type="nucleotide sequence ID" value="NZ_CP053021.1"/>
</dbReference>
<evidence type="ECO:0000256" key="1">
    <source>
        <dbReference type="SAM" id="MobiDB-lite"/>
    </source>
</evidence>
<dbReference type="EMBL" id="CP053021">
    <property type="protein sequence ID" value="QJR02260.1"/>
    <property type="molecule type" value="Genomic_DNA"/>
</dbReference>
<dbReference type="AlphaFoldDB" id="A0A6M4G5S0"/>
<reference evidence="2 3" key="1">
    <citation type="submission" date="2020-04" db="EMBL/GenBank/DDBJ databases">
        <title>The Whole Genome Analysis of High salt-tolerant Sphingobium yanoikuyae YC-XJ2 with Aryl organophosphorus flame retardants (aryl-OPFRs)-degrading capacity and characteristics of Related phosphotriesterase.</title>
        <authorList>
            <person name="Li X."/>
        </authorList>
    </citation>
    <scope>NUCLEOTIDE SEQUENCE [LARGE SCALE GENOMIC DNA]</scope>
    <source>
        <strain evidence="2 3">YC-XJ2</strain>
    </source>
</reference>
<feature type="region of interest" description="Disordered" evidence="1">
    <location>
        <begin position="34"/>
        <end position="53"/>
    </location>
</feature>
<dbReference type="Proteomes" id="UP000502611">
    <property type="component" value="Chromosome"/>
</dbReference>
<proteinExistence type="predicted"/>